<dbReference type="InterPro" id="IPR010982">
    <property type="entry name" value="Lambda_DNA-bd_dom_sf"/>
</dbReference>
<evidence type="ECO:0000313" key="2">
    <source>
        <dbReference type="EMBL" id="TDO45363.1"/>
    </source>
</evidence>
<dbReference type="Proteomes" id="UP000295388">
    <property type="component" value="Unassembled WGS sequence"/>
</dbReference>
<organism evidence="2 3">
    <name type="scientific">Kribbella caucasensis</name>
    <dbReference type="NCBI Taxonomy" id="2512215"/>
    <lineage>
        <taxon>Bacteria</taxon>
        <taxon>Bacillati</taxon>
        <taxon>Actinomycetota</taxon>
        <taxon>Actinomycetes</taxon>
        <taxon>Propionibacteriales</taxon>
        <taxon>Kribbellaceae</taxon>
        <taxon>Kribbella</taxon>
    </lineage>
</organism>
<dbReference type="Pfam" id="PF19054">
    <property type="entry name" value="DUF5753"/>
    <property type="match status" value="1"/>
</dbReference>
<gene>
    <name evidence="2" type="ORF">EV643_113136</name>
</gene>
<sequence>MGGDCALPGITGSWVRGAVGTGEGHGGGVTVAGGDDGGPTALRIMLGGHLRRMREAAGISRADAGWQIRASESKVSRMELGRVGFKERDVNDLLKLYGLKDDRERDRLMELARAANNPGWWSRYGDVMPAWFSNYVGLEVAAKLIRTYEVLFVPGLLQTEPYARAVVQLGKSYLPTEEIDQRVDLRVTRQQILTRANPVKLWVVIDESVLHRPIGGREAMCEQIEHLMKMARLPNITLQVMPFSSVGYPSAGGAFSVLRFPEGDLPDVVYIEHAASALYLDKIEDLDEYAAIMDALSISAAPLGETQNILRDALDKMA</sequence>
<dbReference type="Pfam" id="PF13560">
    <property type="entry name" value="HTH_31"/>
    <property type="match status" value="1"/>
</dbReference>
<dbReference type="InterPro" id="IPR001387">
    <property type="entry name" value="Cro/C1-type_HTH"/>
</dbReference>
<dbReference type="AlphaFoldDB" id="A0A4R6KAZ0"/>
<feature type="domain" description="DUF5753" evidence="1">
    <location>
        <begin position="133"/>
        <end position="311"/>
    </location>
</feature>
<accession>A0A4R6KAZ0</accession>
<dbReference type="GO" id="GO:0003677">
    <property type="term" value="F:DNA binding"/>
    <property type="evidence" value="ECO:0007669"/>
    <property type="project" value="InterPro"/>
</dbReference>
<dbReference type="SUPFAM" id="SSF47413">
    <property type="entry name" value="lambda repressor-like DNA-binding domains"/>
    <property type="match status" value="1"/>
</dbReference>
<dbReference type="CDD" id="cd00093">
    <property type="entry name" value="HTH_XRE"/>
    <property type="match status" value="1"/>
</dbReference>
<proteinExistence type="predicted"/>
<protein>
    <submittedName>
        <fullName evidence="2">Helix-turn-helix protein</fullName>
    </submittedName>
</protein>
<comment type="caution">
    <text evidence="2">The sequence shown here is derived from an EMBL/GenBank/DDBJ whole genome shotgun (WGS) entry which is preliminary data.</text>
</comment>
<dbReference type="InterPro" id="IPR043917">
    <property type="entry name" value="DUF5753"/>
</dbReference>
<dbReference type="EMBL" id="SNWQ01000013">
    <property type="protein sequence ID" value="TDO45363.1"/>
    <property type="molecule type" value="Genomic_DNA"/>
</dbReference>
<evidence type="ECO:0000259" key="1">
    <source>
        <dbReference type="Pfam" id="PF19054"/>
    </source>
</evidence>
<evidence type="ECO:0000313" key="3">
    <source>
        <dbReference type="Proteomes" id="UP000295388"/>
    </source>
</evidence>
<name>A0A4R6KAZ0_9ACTN</name>
<keyword evidence="3" id="KW-1185">Reference proteome</keyword>
<reference evidence="2 3" key="1">
    <citation type="submission" date="2019-03" db="EMBL/GenBank/DDBJ databases">
        <title>Genomic Encyclopedia of Type Strains, Phase III (KMG-III): the genomes of soil and plant-associated and newly described type strains.</title>
        <authorList>
            <person name="Whitman W."/>
        </authorList>
    </citation>
    <scope>NUCLEOTIDE SEQUENCE [LARGE SCALE GENOMIC DNA]</scope>
    <source>
        <strain evidence="2 3">VKM Ac-2527</strain>
    </source>
</reference>